<comment type="subcellular location">
    <subcellularLocation>
        <location evidence="1">Membrane</location>
    </subcellularLocation>
</comment>
<dbReference type="AlphaFoldDB" id="K5BED5"/>
<evidence type="ECO:0000256" key="1">
    <source>
        <dbReference type="ARBA" id="ARBA00004370"/>
    </source>
</evidence>
<dbReference type="EMBL" id="AMRA01000088">
    <property type="protein sequence ID" value="EKF22902.1"/>
    <property type="molecule type" value="Genomic_DNA"/>
</dbReference>
<organism evidence="5 6">
    <name type="scientific">Mycolicibacterium hassiacum (strain DSM 44199 / CIP 105218 / JCM 12690 / 3849)</name>
    <name type="common">Mycobacterium hassiacum</name>
    <dbReference type="NCBI Taxonomy" id="1122247"/>
    <lineage>
        <taxon>Bacteria</taxon>
        <taxon>Bacillati</taxon>
        <taxon>Actinomycetota</taxon>
        <taxon>Actinomycetes</taxon>
        <taxon>Mycobacteriales</taxon>
        <taxon>Mycobacteriaceae</taxon>
        <taxon>Mycolicibacterium</taxon>
    </lineage>
</organism>
<gene>
    <name evidence="5" type="ORF">C731_3080</name>
</gene>
<feature type="compositionally biased region" description="Low complexity" evidence="3">
    <location>
        <begin position="66"/>
        <end position="94"/>
    </location>
</feature>
<keyword evidence="4" id="KW-0812">Transmembrane</keyword>
<dbReference type="PANTHER" id="PTHR37042">
    <property type="entry name" value="OUTER MEMBRANE PROTEIN RV1973"/>
    <property type="match status" value="1"/>
</dbReference>
<evidence type="ECO:0000313" key="6">
    <source>
        <dbReference type="Proteomes" id="UP000006265"/>
    </source>
</evidence>
<dbReference type="STRING" id="1122247.GCA_000379865_03554"/>
<evidence type="ECO:0000256" key="2">
    <source>
        <dbReference type="ARBA" id="ARBA00023136"/>
    </source>
</evidence>
<dbReference type="PANTHER" id="PTHR37042:SF4">
    <property type="entry name" value="OUTER MEMBRANE PROTEIN RV1973"/>
    <property type="match status" value="1"/>
</dbReference>
<evidence type="ECO:0000313" key="5">
    <source>
        <dbReference type="EMBL" id="EKF22902.1"/>
    </source>
</evidence>
<dbReference type="eggNOG" id="ENOG50343EN">
    <property type="taxonomic scope" value="Bacteria"/>
</dbReference>
<feature type="transmembrane region" description="Helical" evidence="4">
    <location>
        <begin position="110"/>
        <end position="132"/>
    </location>
</feature>
<dbReference type="GO" id="GO:0016020">
    <property type="term" value="C:membrane"/>
    <property type="evidence" value="ECO:0007669"/>
    <property type="project" value="UniProtKB-SubCell"/>
</dbReference>
<name>K5BED5_MYCHD</name>
<evidence type="ECO:0000256" key="3">
    <source>
        <dbReference type="SAM" id="MobiDB-lite"/>
    </source>
</evidence>
<comment type="caution">
    <text evidence="5">The sequence shown here is derived from an EMBL/GenBank/DDBJ whole genome shotgun (WGS) entry which is preliminary data.</text>
</comment>
<evidence type="ECO:0008006" key="7">
    <source>
        <dbReference type="Google" id="ProtNLM"/>
    </source>
</evidence>
<evidence type="ECO:0000256" key="4">
    <source>
        <dbReference type="SAM" id="Phobius"/>
    </source>
</evidence>
<accession>K5BED5</accession>
<reference evidence="5 6" key="1">
    <citation type="journal article" date="2012" name="J. Bacteriol.">
        <title>Genome sequence of Mycobacterium hassiacum DSM 44199, a rare source of heat-stable mycobacterial proteins.</title>
        <authorList>
            <person name="Tiago I."/>
            <person name="Maranha A."/>
            <person name="Mendes V."/>
            <person name="Alarico S."/>
            <person name="Moynihan P.J."/>
            <person name="Clarke A.J."/>
            <person name="Macedo-Ribeiro S."/>
            <person name="Pereira P.J."/>
            <person name="Empadinhas N."/>
        </authorList>
    </citation>
    <scope>NUCLEOTIDE SEQUENCE [LARGE SCALE GENOMIC DNA]</scope>
    <source>
        <strain evidence="6">DSM 44199 / CIP 105218 / JCM 12690 / 3849</strain>
    </source>
</reference>
<feature type="region of interest" description="Disordered" evidence="3">
    <location>
        <begin position="42"/>
        <end position="99"/>
    </location>
</feature>
<sequence length="265" mass="28241">MAQDPVDNPDQALELAEAEAAAAEAAAAAARARAEALRLRKAAEERARTTRQGDDPQLTDQGTSGAAEAVDPAEPAVEAPAVEAPTAQEAPALESGERGGSGRWRLAAKIAAATVAVVVTLGLLGLSGYWFYQVRLFDQEQQRRAEFAAAGRQAVVNLMSLDFNKVEEDVKRIMDSSTGQFKTDFGLQAEDFIKVAQESKVVTDVTVNSTAVQSMDDDSALVLVAATSRVTNAAGAKQEPRAWRLAVNLQREGDQIKMSKVEFVP</sequence>
<keyword evidence="6" id="KW-1185">Reference proteome</keyword>
<dbReference type="Proteomes" id="UP000006265">
    <property type="component" value="Unassembled WGS sequence"/>
</dbReference>
<protein>
    <recommendedName>
        <fullName evidence="7">VirB8 family protein</fullName>
    </recommendedName>
</protein>
<feature type="compositionally biased region" description="Basic and acidic residues" evidence="3">
    <location>
        <begin position="42"/>
        <end position="54"/>
    </location>
</feature>
<proteinExistence type="predicted"/>
<keyword evidence="2 4" id="KW-0472">Membrane</keyword>
<keyword evidence="4" id="KW-1133">Transmembrane helix</keyword>
<dbReference type="PATRIC" id="fig|1122247.3.peg.2951"/>